<feature type="compositionally biased region" description="Acidic residues" evidence="5">
    <location>
        <begin position="19"/>
        <end position="28"/>
    </location>
</feature>
<dbReference type="InterPro" id="IPR022783">
    <property type="entry name" value="GCFC_dom"/>
</dbReference>
<dbReference type="PANTHER" id="PTHR12214">
    <property type="entry name" value="GC-RICH SEQUENCE DNA-BINDING FACTOR"/>
    <property type="match status" value="1"/>
</dbReference>
<keyword evidence="8" id="KW-1185">Reference proteome</keyword>
<feature type="region of interest" description="Disordered" evidence="5">
    <location>
        <begin position="185"/>
        <end position="223"/>
    </location>
</feature>
<feature type="compositionally biased region" description="Basic and acidic residues" evidence="5">
    <location>
        <begin position="405"/>
        <end position="414"/>
    </location>
</feature>
<dbReference type="GO" id="GO:0003677">
    <property type="term" value="F:DNA binding"/>
    <property type="evidence" value="ECO:0007669"/>
    <property type="project" value="InterPro"/>
</dbReference>
<evidence type="ECO:0000256" key="5">
    <source>
        <dbReference type="SAM" id="MobiDB-lite"/>
    </source>
</evidence>
<feature type="compositionally biased region" description="Basic residues" evidence="5">
    <location>
        <begin position="39"/>
        <end position="49"/>
    </location>
</feature>
<feature type="compositionally biased region" description="Basic and acidic residues" evidence="5">
    <location>
        <begin position="424"/>
        <end position="438"/>
    </location>
</feature>
<dbReference type="PANTHER" id="PTHR12214:SF0">
    <property type="entry name" value="LD29489P"/>
    <property type="match status" value="1"/>
</dbReference>
<protein>
    <recommendedName>
        <fullName evidence="6">GCF C-terminal domain-containing protein</fullName>
    </recommendedName>
</protein>
<dbReference type="GO" id="GO:0000398">
    <property type="term" value="P:mRNA splicing, via spliceosome"/>
    <property type="evidence" value="ECO:0007669"/>
    <property type="project" value="InterPro"/>
</dbReference>
<dbReference type="GO" id="GO:0005634">
    <property type="term" value="C:nucleus"/>
    <property type="evidence" value="ECO:0007669"/>
    <property type="project" value="UniProtKB-SubCell"/>
</dbReference>
<evidence type="ECO:0000256" key="1">
    <source>
        <dbReference type="ARBA" id="ARBA00004123"/>
    </source>
</evidence>
<feature type="domain" description="GCF C-terminal" evidence="6">
    <location>
        <begin position="501"/>
        <end position="706"/>
    </location>
</feature>
<feature type="region of interest" description="Disordered" evidence="5">
    <location>
        <begin position="405"/>
        <end position="461"/>
    </location>
</feature>
<feature type="coiled-coil region" evidence="4">
    <location>
        <begin position="307"/>
        <end position="355"/>
    </location>
</feature>
<proteinExistence type="inferred from homology"/>
<evidence type="ECO:0000256" key="3">
    <source>
        <dbReference type="ARBA" id="ARBA00023242"/>
    </source>
</evidence>
<gene>
    <name evidence="7" type="ORF">PSYICH_LOCUS4116</name>
</gene>
<comment type="similarity">
    <text evidence="2">Belongs to the GCF family.</text>
</comment>
<organism evidence="7 8">
    <name type="scientific">Psylliodes chrysocephalus</name>
    <dbReference type="NCBI Taxonomy" id="3402493"/>
    <lineage>
        <taxon>Eukaryota</taxon>
        <taxon>Metazoa</taxon>
        <taxon>Ecdysozoa</taxon>
        <taxon>Arthropoda</taxon>
        <taxon>Hexapoda</taxon>
        <taxon>Insecta</taxon>
        <taxon>Pterygota</taxon>
        <taxon>Neoptera</taxon>
        <taxon>Endopterygota</taxon>
        <taxon>Coleoptera</taxon>
        <taxon>Polyphaga</taxon>
        <taxon>Cucujiformia</taxon>
        <taxon>Chrysomeloidea</taxon>
        <taxon>Chrysomelidae</taxon>
        <taxon>Galerucinae</taxon>
        <taxon>Alticini</taxon>
        <taxon>Psylliodes</taxon>
    </lineage>
</organism>
<feature type="compositionally biased region" description="Basic and acidic residues" evidence="5">
    <location>
        <begin position="90"/>
        <end position="103"/>
    </location>
</feature>
<keyword evidence="3" id="KW-0539">Nucleus</keyword>
<feature type="region of interest" description="Disordered" evidence="5">
    <location>
        <begin position="1"/>
        <end position="103"/>
    </location>
</feature>
<dbReference type="Pfam" id="PF07842">
    <property type="entry name" value="GCFC"/>
    <property type="match status" value="1"/>
</dbReference>
<sequence length="781" mass="90330">MSLFRKPKKSIQRRVFTENYEEDEDETPMDVQESAPVGKKPKKKDKSSKKPQTLLSFDDEEEGEMFQVKKSSHSKKVLRMFEKEKKKKEVKPEKEEPKPKDKTEIVTDDFVLVVNSSHKKPLTPPPPVILSGRDALCAGKDDLTSEEDEGEEDSAVSHRFSKPDNFKKVLESGAIPDAAMIHAARKRRQRAREMGDFIPTEEEEPEDKGRLLREDENEESDEERIDMDINLALKDQERRREQFLAAQSSDHEVDEWENQQIRKGVTGAAMEAAREMLYPPECPSPPRITTQVPLIEPGIPRTPQMIAEKLKEQYEKVLQSRQNHEIQLDKTREDIQEVMKEIEELKLKAPNAADRFRFYQELRGYITDLVECLDEKIGVISNLETRALDLMARKSDWLIERRRQDVRDQAEEATNKGGMMNKGMEMEEKQRRAAEREGRRTRRRRARETTGQPKHVEGMSSDDEISQQDILLFDKDREQIQTELQEVFEDVVEEYSSTASILIRFEQWRSNDLTAYSEAYASFCLPKAVSPLVRLNLVFWDPLNETMELEKLEWYRTLALYGLHDDETEETLAKDPDISMLPTIIEKIIVPKLTQLVDRCWDPLSSSQTLRLVGIISRYIRRFPTLGPASKSLHNLFSAILHKMKTALEHDVFIPITPKIADSKCQFFQRQFASGLKLLKNITSWQGILNETTLKELALTALLDRYLLSALKFCALVDAVQKVRLISLILPRVWLQGSTPEFKNFTNSIMSLHQQLDKNNPLHLEPIETVTSILKTLRSQI</sequence>
<feature type="region of interest" description="Disordered" evidence="5">
    <location>
        <begin position="139"/>
        <end position="160"/>
    </location>
</feature>
<evidence type="ECO:0000313" key="7">
    <source>
        <dbReference type="EMBL" id="CAH1102662.1"/>
    </source>
</evidence>
<evidence type="ECO:0000256" key="2">
    <source>
        <dbReference type="ARBA" id="ARBA00010801"/>
    </source>
</evidence>
<name>A0A9P0CQ31_9CUCU</name>
<dbReference type="OrthoDB" id="429427at2759"/>
<reference evidence="7" key="1">
    <citation type="submission" date="2022-01" db="EMBL/GenBank/DDBJ databases">
        <authorList>
            <person name="King R."/>
        </authorList>
    </citation>
    <scope>NUCLEOTIDE SEQUENCE</scope>
</reference>
<evidence type="ECO:0000256" key="4">
    <source>
        <dbReference type="SAM" id="Coils"/>
    </source>
</evidence>
<evidence type="ECO:0000313" key="8">
    <source>
        <dbReference type="Proteomes" id="UP001153636"/>
    </source>
</evidence>
<dbReference type="EMBL" id="OV651825">
    <property type="protein sequence ID" value="CAH1102662.1"/>
    <property type="molecule type" value="Genomic_DNA"/>
</dbReference>
<comment type="subcellular location">
    <subcellularLocation>
        <location evidence="1">Nucleus</location>
    </subcellularLocation>
</comment>
<dbReference type="Proteomes" id="UP001153636">
    <property type="component" value="Chromosome 13"/>
</dbReference>
<keyword evidence="4" id="KW-0175">Coiled coil</keyword>
<evidence type="ECO:0000259" key="6">
    <source>
        <dbReference type="Pfam" id="PF07842"/>
    </source>
</evidence>
<feature type="compositionally biased region" description="Basic residues" evidence="5">
    <location>
        <begin position="1"/>
        <end position="12"/>
    </location>
</feature>
<dbReference type="AlphaFoldDB" id="A0A9P0CQ31"/>
<accession>A0A9P0CQ31</accession>
<dbReference type="InterPro" id="IPR012890">
    <property type="entry name" value="GCFC2-like"/>
</dbReference>
<feature type="compositionally biased region" description="Acidic residues" evidence="5">
    <location>
        <begin position="144"/>
        <end position="154"/>
    </location>
</feature>